<feature type="domain" description="Ribbon-helix-helix protein CopG" evidence="1">
    <location>
        <begin position="18"/>
        <end position="56"/>
    </location>
</feature>
<name>A0A510E448_9CREN</name>
<dbReference type="AlphaFoldDB" id="A0A510E448"/>
<dbReference type="CDD" id="cd22231">
    <property type="entry name" value="RHH_NikR_HicB-like"/>
    <property type="match status" value="1"/>
</dbReference>
<organism evidence="2 3">
    <name type="scientific">Sulfuracidifex tepidarius</name>
    <dbReference type="NCBI Taxonomy" id="1294262"/>
    <lineage>
        <taxon>Archaea</taxon>
        <taxon>Thermoproteota</taxon>
        <taxon>Thermoprotei</taxon>
        <taxon>Sulfolobales</taxon>
        <taxon>Sulfolobaceae</taxon>
        <taxon>Sulfuracidifex</taxon>
    </lineage>
</organism>
<evidence type="ECO:0000259" key="1">
    <source>
        <dbReference type="Pfam" id="PF01402"/>
    </source>
</evidence>
<dbReference type="GO" id="GO:0006355">
    <property type="term" value="P:regulation of DNA-templated transcription"/>
    <property type="evidence" value="ECO:0007669"/>
    <property type="project" value="InterPro"/>
</dbReference>
<dbReference type="InterPro" id="IPR010985">
    <property type="entry name" value="Ribbon_hlx_hlx"/>
</dbReference>
<dbReference type="EMBL" id="AP018930">
    <property type="protein sequence ID" value="BBG27285.1"/>
    <property type="molecule type" value="Genomic_DNA"/>
</dbReference>
<dbReference type="InterPro" id="IPR013321">
    <property type="entry name" value="Arc_rbn_hlx_hlx"/>
</dbReference>
<dbReference type="Proteomes" id="UP000325030">
    <property type="component" value="Chromosome"/>
</dbReference>
<dbReference type="InterPro" id="IPR002145">
    <property type="entry name" value="CopG"/>
</dbReference>
<dbReference type="SUPFAM" id="SSF47598">
    <property type="entry name" value="Ribbon-helix-helix"/>
    <property type="match status" value="1"/>
</dbReference>
<evidence type="ECO:0000313" key="3">
    <source>
        <dbReference type="Proteomes" id="UP000325030"/>
    </source>
</evidence>
<evidence type="ECO:0000313" key="2">
    <source>
        <dbReference type="EMBL" id="BBG27285.1"/>
    </source>
</evidence>
<protein>
    <recommendedName>
        <fullName evidence="1">Ribbon-helix-helix protein CopG domain-containing protein</fullName>
    </recommendedName>
</protein>
<sequence>MRRVRWMSETSISFKNPKVVTFKVEQDLLELLDRYALKYGLNRSEAIRKAIEKAIQEELSKETVPLARVEKIKM</sequence>
<dbReference type="Pfam" id="PF01402">
    <property type="entry name" value="RHH_1"/>
    <property type="match status" value="1"/>
</dbReference>
<dbReference type="Gene3D" id="1.10.1220.10">
    <property type="entry name" value="Met repressor-like"/>
    <property type="match status" value="1"/>
</dbReference>
<accession>A0A510E448</accession>
<proteinExistence type="predicted"/>
<reference evidence="3" key="1">
    <citation type="submission" date="2018-09" db="EMBL/GenBank/DDBJ databases">
        <title>Complete Genome Sequencing of Sulfolobus sp. JCM 16834.</title>
        <authorList>
            <person name="Kato S."/>
            <person name="Itoh T."/>
            <person name="Ohkuma M."/>
        </authorList>
    </citation>
    <scope>NUCLEOTIDE SEQUENCE [LARGE SCALE GENOMIC DNA]</scope>
    <source>
        <strain evidence="3">IC-007</strain>
    </source>
</reference>
<gene>
    <name evidence="2" type="ORF">IC007_1830</name>
</gene>